<keyword evidence="4" id="KW-0145">Chemotaxis</keyword>
<dbReference type="PANTHER" id="PTHR42872:SF6">
    <property type="entry name" value="PROTEIN-GLUTAMATE METHYLESTERASE_PROTEIN-GLUTAMINE GLUTAMINASE"/>
    <property type="match status" value="1"/>
</dbReference>
<dbReference type="GO" id="GO:0005737">
    <property type="term" value="C:cytoplasm"/>
    <property type="evidence" value="ECO:0007669"/>
    <property type="project" value="InterPro"/>
</dbReference>
<evidence type="ECO:0000313" key="7">
    <source>
        <dbReference type="Proteomes" id="UP000029391"/>
    </source>
</evidence>
<dbReference type="EMBL" id="AWXU01000021">
    <property type="protein sequence ID" value="KFN50262.1"/>
    <property type="molecule type" value="Genomic_DNA"/>
</dbReference>
<dbReference type="GO" id="GO:0008984">
    <property type="term" value="F:protein-glutamate methylesterase activity"/>
    <property type="evidence" value="ECO:0007669"/>
    <property type="project" value="UniProtKB-EC"/>
</dbReference>
<protein>
    <recommendedName>
        <fullName evidence="2">protein-glutamate methylesterase</fullName>
        <ecNumber evidence="2">3.1.1.61</ecNumber>
    </recommendedName>
</protein>
<dbReference type="InterPro" id="IPR000673">
    <property type="entry name" value="Sig_transdc_resp-reg_Me-estase"/>
</dbReference>
<dbReference type="InterPro" id="IPR035909">
    <property type="entry name" value="CheB_C"/>
</dbReference>
<dbReference type="CDD" id="cd16433">
    <property type="entry name" value="CheB"/>
    <property type="match status" value="1"/>
</dbReference>
<evidence type="ECO:0000256" key="3">
    <source>
        <dbReference type="ARBA" id="ARBA00048267"/>
    </source>
</evidence>
<organism evidence="6 7">
    <name type="scientific">Arenimonas composti TR7-09 = DSM 18010</name>
    <dbReference type="NCBI Taxonomy" id="1121013"/>
    <lineage>
        <taxon>Bacteria</taxon>
        <taxon>Pseudomonadati</taxon>
        <taxon>Pseudomonadota</taxon>
        <taxon>Gammaproteobacteria</taxon>
        <taxon>Lysobacterales</taxon>
        <taxon>Lysobacteraceae</taxon>
        <taxon>Arenimonas</taxon>
    </lineage>
</organism>
<dbReference type="eggNOG" id="COG2201">
    <property type="taxonomic scope" value="Bacteria"/>
</dbReference>
<feature type="domain" description="CheB-type methylesterase" evidence="5">
    <location>
        <begin position="1"/>
        <end position="183"/>
    </location>
</feature>
<evidence type="ECO:0000259" key="5">
    <source>
        <dbReference type="PROSITE" id="PS50122"/>
    </source>
</evidence>
<dbReference type="Pfam" id="PF01339">
    <property type="entry name" value="CheB_methylest"/>
    <property type="match status" value="1"/>
</dbReference>
<evidence type="ECO:0000256" key="4">
    <source>
        <dbReference type="PROSITE-ProRule" id="PRU00050"/>
    </source>
</evidence>
<keyword evidence="7" id="KW-1185">Reference proteome</keyword>
<sequence length="183" mass="18177">MVIGASAGGVSALGALLPHLPADFPAVVLVVLHVPPERPSLLARILAPRCAMPVLEAEDKMPLVAGTIVVAPPDYHLQVDTGPAVALSVDPPVSWSRPSVDVLFETAAAVFGPDLTGIVLTGASDDGAAGLAAVVAAGGQALVQDPAEAEAATMPAAALARAAGARVLPLSGLLAALLDTRAR</sequence>
<reference evidence="6 7" key="1">
    <citation type="submission" date="2013-09" db="EMBL/GenBank/DDBJ databases">
        <title>Genome sequencing of Arenimonas composti.</title>
        <authorList>
            <person name="Chen F."/>
            <person name="Wang G."/>
        </authorList>
    </citation>
    <scope>NUCLEOTIDE SEQUENCE [LARGE SCALE GENOMIC DNA]</scope>
    <source>
        <strain evidence="6 7">TR7-09</strain>
    </source>
</reference>
<comment type="catalytic activity">
    <reaction evidence="3">
        <text>[protein]-L-glutamate 5-O-methyl ester + H2O = L-glutamyl-[protein] + methanol + H(+)</text>
        <dbReference type="Rhea" id="RHEA:23236"/>
        <dbReference type="Rhea" id="RHEA-COMP:10208"/>
        <dbReference type="Rhea" id="RHEA-COMP:10311"/>
        <dbReference type="ChEBI" id="CHEBI:15377"/>
        <dbReference type="ChEBI" id="CHEBI:15378"/>
        <dbReference type="ChEBI" id="CHEBI:17790"/>
        <dbReference type="ChEBI" id="CHEBI:29973"/>
        <dbReference type="ChEBI" id="CHEBI:82795"/>
        <dbReference type="EC" id="3.1.1.61"/>
    </reaction>
</comment>
<comment type="caution">
    <text evidence="6">The sequence shown here is derived from an EMBL/GenBank/DDBJ whole genome shotgun (WGS) entry which is preliminary data.</text>
</comment>
<dbReference type="Gene3D" id="3.40.50.180">
    <property type="entry name" value="Methylesterase CheB, C-terminal domain"/>
    <property type="match status" value="1"/>
</dbReference>
<proteinExistence type="predicted"/>
<dbReference type="PROSITE" id="PS50122">
    <property type="entry name" value="CHEB"/>
    <property type="match status" value="1"/>
</dbReference>
<accession>A0A091BFC9</accession>
<dbReference type="PANTHER" id="PTHR42872">
    <property type="entry name" value="PROTEIN-GLUTAMATE METHYLESTERASE/PROTEIN-GLUTAMINE GLUTAMINASE"/>
    <property type="match status" value="1"/>
</dbReference>
<gene>
    <name evidence="6" type="ORF">P873_07850</name>
</gene>
<dbReference type="STRING" id="1121013.GCA_000426365_01766"/>
<dbReference type="GO" id="GO:0000156">
    <property type="term" value="F:phosphorelay response regulator activity"/>
    <property type="evidence" value="ECO:0007669"/>
    <property type="project" value="InterPro"/>
</dbReference>
<evidence type="ECO:0000313" key="6">
    <source>
        <dbReference type="EMBL" id="KFN50262.1"/>
    </source>
</evidence>
<feature type="active site" evidence="4">
    <location>
        <position position="126"/>
    </location>
</feature>
<evidence type="ECO:0000256" key="1">
    <source>
        <dbReference type="ARBA" id="ARBA00022801"/>
    </source>
</evidence>
<dbReference type="SUPFAM" id="SSF52738">
    <property type="entry name" value="Methylesterase CheB, C-terminal domain"/>
    <property type="match status" value="1"/>
</dbReference>
<evidence type="ECO:0000256" key="2">
    <source>
        <dbReference type="ARBA" id="ARBA00039140"/>
    </source>
</evidence>
<dbReference type="AlphaFoldDB" id="A0A091BFC9"/>
<feature type="active site" evidence="4">
    <location>
        <position position="33"/>
    </location>
</feature>
<feature type="active site" evidence="4">
    <location>
        <position position="6"/>
    </location>
</feature>
<keyword evidence="1 4" id="KW-0378">Hydrolase</keyword>
<dbReference type="EC" id="3.1.1.61" evidence="2"/>
<dbReference type="Proteomes" id="UP000029391">
    <property type="component" value="Unassembled WGS sequence"/>
</dbReference>
<dbReference type="GO" id="GO:0006935">
    <property type="term" value="P:chemotaxis"/>
    <property type="evidence" value="ECO:0007669"/>
    <property type="project" value="UniProtKB-UniRule"/>
</dbReference>
<name>A0A091BFC9_9GAMM</name>